<dbReference type="PROSITE" id="PS50405">
    <property type="entry name" value="GST_CTER"/>
    <property type="match status" value="1"/>
</dbReference>
<gene>
    <name evidence="3" type="primary">gstB</name>
    <name evidence="3" type="ORF">AAJCM20276_18920</name>
</gene>
<dbReference type="InterPro" id="IPR036249">
    <property type="entry name" value="Thioredoxin-like_sf"/>
</dbReference>
<protein>
    <submittedName>
        <fullName evidence="3">Glutathione S-transferase</fullName>
    </submittedName>
</protein>
<dbReference type="InterPro" id="IPR010987">
    <property type="entry name" value="Glutathione-S-Trfase_C-like"/>
</dbReference>
<feature type="domain" description="GST N-terminal" evidence="1">
    <location>
        <begin position="1"/>
        <end position="81"/>
    </location>
</feature>
<evidence type="ECO:0000313" key="3">
    <source>
        <dbReference type="EMBL" id="BCI67268.1"/>
    </source>
</evidence>
<dbReference type="GO" id="GO:0016740">
    <property type="term" value="F:transferase activity"/>
    <property type="evidence" value="ECO:0007669"/>
    <property type="project" value="UniProtKB-KW"/>
</dbReference>
<dbReference type="SUPFAM" id="SSF52833">
    <property type="entry name" value="Thioredoxin-like"/>
    <property type="match status" value="1"/>
</dbReference>
<sequence>MKLYYSPGTCSLASHIILKETGLPHSLEKVDLKTKKTETGEDFLAINGRGAVPALETAPGVYLTQNVAILPYIGDHSTVPAFKPAAGSLERARLAEALGFCEDIHSAVGVLFVDVLEPSVRERLVGLAHRRLGQFEAMLTEGRDYWLETGFTQADALAFVILSWAKPLNLDLSPYIKAVALRDRVAARPAVQAALKEEGLA</sequence>
<name>A0A6S6PHD6_ACEAC</name>
<dbReference type="SUPFAM" id="SSF47616">
    <property type="entry name" value="GST C-terminal domain-like"/>
    <property type="match status" value="1"/>
</dbReference>
<dbReference type="InterPro" id="IPR004046">
    <property type="entry name" value="GST_C"/>
</dbReference>
<proteinExistence type="predicted"/>
<reference evidence="3 4" key="1">
    <citation type="submission" date="2020-07" db="EMBL/GenBank/DDBJ databases">
        <title>Complete Genome Sequence of an acetic acid bacterium, Acetobacter aceti JCM20276.</title>
        <authorList>
            <person name="Hirose Y."/>
            <person name="Mihara H."/>
        </authorList>
    </citation>
    <scope>NUCLEOTIDE SEQUENCE [LARGE SCALE GENOMIC DNA]</scope>
    <source>
        <strain evidence="3 4">JCM20276</strain>
    </source>
</reference>
<dbReference type="PANTHER" id="PTHR44051">
    <property type="entry name" value="GLUTATHIONE S-TRANSFERASE-RELATED"/>
    <property type="match status" value="1"/>
</dbReference>
<dbReference type="PROSITE" id="PS50404">
    <property type="entry name" value="GST_NTER"/>
    <property type="match status" value="1"/>
</dbReference>
<dbReference type="AlphaFoldDB" id="A0A6S6PHD6"/>
<dbReference type="CDD" id="cd03188">
    <property type="entry name" value="GST_C_Beta"/>
    <property type="match status" value="1"/>
</dbReference>
<dbReference type="InterPro" id="IPR004045">
    <property type="entry name" value="Glutathione_S-Trfase_N"/>
</dbReference>
<dbReference type="RefSeq" id="WP_099347133.1">
    <property type="nucleotide sequence ID" value="NZ_AP023326.1"/>
</dbReference>
<dbReference type="CDD" id="cd03057">
    <property type="entry name" value="GST_N_Beta"/>
    <property type="match status" value="1"/>
</dbReference>
<evidence type="ECO:0000259" key="1">
    <source>
        <dbReference type="PROSITE" id="PS50404"/>
    </source>
</evidence>
<accession>A0A6S6PHD6</accession>
<dbReference type="Pfam" id="PF13409">
    <property type="entry name" value="GST_N_2"/>
    <property type="match status" value="1"/>
</dbReference>
<dbReference type="EMBL" id="AP023326">
    <property type="protein sequence ID" value="BCI67268.1"/>
    <property type="molecule type" value="Genomic_DNA"/>
</dbReference>
<dbReference type="Gene3D" id="1.20.1050.10">
    <property type="match status" value="1"/>
</dbReference>
<dbReference type="Gene3D" id="3.40.30.10">
    <property type="entry name" value="Glutaredoxin"/>
    <property type="match status" value="1"/>
</dbReference>
<dbReference type="Pfam" id="PF00043">
    <property type="entry name" value="GST_C"/>
    <property type="match status" value="1"/>
</dbReference>
<evidence type="ECO:0000259" key="2">
    <source>
        <dbReference type="PROSITE" id="PS50405"/>
    </source>
</evidence>
<dbReference type="PANTHER" id="PTHR44051:SF8">
    <property type="entry name" value="GLUTATHIONE S-TRANSFERASE GSTA"/>
    <property type="match status" value="1"/>
</dbReference>
<dbReference type="Proteomes" id="UP000515220">
    <property type="component" value="Chromosome"/>
</dbReference>
<evidence type="ECO:0000313" key="4">
    <source>
        <dbReference type="Proteomes" id="UP000515220"/>
    </source>
</evidence>
<dbReference type="InterPro" id="IPR036282">
    <property type="entry name" value="Glutathione-S-Trfase_C_sf"/>
</dbReference>
<keyword evidence="3" id="KW-0808">Transferase</keyword>
<feature type="domain" description="GST C-terminal" evidence="2">
    <location>
        <begin position="87"/>
        <end position="201"/>
    </location>
</feature>
<organism evidence="3 4">
    <name type="scientific">Acetobacter aceti</name>
    <dbReference type="NCBI Taxonomy" id="435"/>
    <lineage>
        <taxon>Bacteria</taxon>
        <taxon>Pseudomonadati</taxon>
        <taxon>Pseudomonadota</taxon>
        <taxon>Alphaproteobacteria</taxon>
        <taxon>Acetobacterales</taxon>
        <taxon>Acetobacteraceae</taxon>
        <taxon>Acetobacter</taxon>
        <taxon>Acetobacter subgen. Acetobacter</taxon>
    </lineage>
</organism>